<reference evidence="1" key="1">
    <citation type="thesis" date="2020" institute="ProQuest LLC" country="789 East Eisenhower Parkway, Ann Arbor, MI, USA">
        <title>Comparative Genomics and Chromosome Evolution.</title>
        <authorList>
            <person name="Mudd A.B."/>
        </authorList>
    </citation>
    <scope>NUCLEOTIDE SEQUENCE</scope>
    <source>
        <strain evidence="1">Female2</strain>
        <tissue evidence="1">Blood</tissue>
    </source>
</reference>
<accession>A0A8T2JZU7</accession>
<dbReference type="PROSITE" id="PS51257">
    <property type="entry name" value="PROKAR_LIPOPROTEIN"/>
    <property type="match status" value="1"/>
</dbReference>
<organism evidence="1 2">
    <name type="scientific">Hymenochirus boettgeri</name>
    <name type="common">Congo dwarf clawed frog</name>
    <dbReference type="NCBI Taxonomy" id="247094"/>
    <lineage>
        <taxon>Eukaryota</taxon>
        <taxon>Metazoa</taxon>
        <taxon>Chordata</taxon>
        <taxon>Craniata</taxon>
        <taxon>Vertebrata</taxon>
        <taxon>Euteleostomi</taxon>
        <taxon>Amphibia</taxon>
        <taxon>Batrachia</taxon>
        <taxon>Anura</taxon>
        <taxon>Pipoidea</taxon>
        <taxon>Pipidae</taxon>
        <taxon>Pipinae</taxon>
        <taxon>Hymenochirus</taxon>
    </lineage>
</organism>
<proteinExistence type="predicted"/>
<name>A0A8T2JZU7_9PIPI</name>
<keyword evidence="2" id="KW-1185">Reference proteome</keyword>
<dbReference type="Proteomes" id="UP000812440">
    <property type="component" value="Chromosome 8_10"/>
</dbReference>
<gene>
    <name evidence="1" type="ORF">GDO86_015830</name>
</gene>
<sequence>MSVVKLLYSLVNSKRSVIISVIIICSCRKCVFVPVQRKFCSYSGQRLSDTIGWYWVWCPLMNQAQSYRPNFVFRMGEKIGPIDIIARDHQIISIHHLYSCDLAAVY</sequence>
<protein>
    <submittedName>
        <fullName evidence="1">Uncharacterized protein</fullName>
    </submittedName>
</protein>
<evidence type="ECO:0000313" key="1">
    <source>
        <dbReference type="EMBL" id="KAG8448900.1"/>
    </source>
</evidence>
<dbReference type="EMBL" id="JAACNH010000003">
    <property type="protein sequence ID" value="KAG8448900.1"/>
    <property type="molecule type" value="Genomic_DNA"/>
</dbReference>
<comment type="caution">
    <text evidence="1">The sequence shown here is derived from an EMBL/GenBank/DDBJ whole genome shotgun (WGS) entry which is preliminary data.</text>
</comment>
<evidence type="ECO:0000313" key="2">
    <source>
        <dbReference type="Proteomes" id="UP000812440"/>
    </source>
</evidence>
<dbReference type="AlphaFoldDB" id="A0A8T2JZU7"/>